<reference evidence="2" key="1">
    <citation type="submission" date="2014-03" db="EMBL/GenBank/DDBJ databases">
        <authorList>
            <person name="Aksoy S."/>
            <person name="Warren W."/>
            <person name="Wilson R.K."/>
        </authorList>
    </citation>
    <scope>NUCLEOTIDE SEQUENCE [LARGE SCALE GENOMIC DNA]</scope>
    <source>
        <strain evidence="2">IAEA</strain>
    </source>
</reference>
<keyword evidence="2" id="KW-1185">Reference proteome</keyword>
<protein>
    <submittedName>
        <fullName evidence="1">Uncharacterized protein</fullName>
    </submittedName>
</protein>
<proteinExistence type="predicted"/>
<evidence type="ECO:0000313" key="1">
    <source>
        <dbReference type="EnsemblMetazoa" id="GPAI009592-PA"/>
    </source>
</evidence>
<dbReference type="VEuPathDB" id="VectorBase:GPAI009592"/>
<evidence type="ECO:0000313" key="2">
    <source>
        <dbReference type="Proteomes" id="UP000092445"/>
    </source>
</evidence>
<dbReference type="AlphaFoldDB" id="A0A1A9ZBH6"/>
<accession>A0A1A9ZBH6</accession>
<dbReference type="EnsemblMetazoa" id="GPAI009592-RA">
    <property type="protein sequence ID" value="GPAI009592-PA"/>
    <property type="gene ID" value="GPAI009592"/>
</dbReference>
<sequence>MNYREKRKNINATCDNREIFPYFMLYGPSAPNRKITFGRLPRQLYTEQMGSVFSLSWPNKWLKYTKYTSMAKESLGYLSVPKIVNWAKMLTPRIGIKSERNLRLTVHMLETCSAQQHPFTVQKKAYLHEAEQWPAKLDKSQECLY</sequence>
<dbReference type="Proteomes" id="UP000092445">
    <property type="component" value="Unassembled WGS sequence"/>
</dbReference>
<organism evidence="1 2">
    <name type="scientific">Glossina pallidipes</name>
    <name type="common">Tsetse fly</name>
    <dbReference type="NCBI Taxonomy" id="7398"/>
    <lineage>
        <taxon>Eukaryota</taxon>
        <taxon>Metazoa</taxon>
        <taxon>Ecdysozoa</taxon>
        <taxon>Arthropoda</taxon>
        <taxon>Hexapoda</taxon>
        <taxon>Insecta</taxon>
        <taxon>Pterygota</taxon>
        <taxon>Neoptera</taxon>
        <taxon>Endopterygota</taxon>
        <taxon>Diptera</taxon>
        <taxon>Brachycera</taxon>
        <taxon>Muscomorpha</taxon>
        <taxon>Hippoboscoidea</taxon>
        <taxon>Glossinidae</taxon>
        <taxon>Glossina</taxon>
    </lineage>
</organism>
<reference evidence="1" key="2">
    <citation type="submission" date="2020-05" db="UniProtKB">
        <authorList>
            <consortium name="EnsemblMetazoa"/>
        </authorList>
    </citation>
    <scope>IDENTIFICATION</scope>
    <source>
        <strain evidence="1">IAEA</strain>
    </source>
</reference>
<name>A0A1A9ZBH6_GLOPL</name>